<name>A0A8T0H1L4_CERPU</name>
<dbReference type="Proteomes" id="UP000822688">
    <property type="component" value="Chromosome 9"/>
</dbReference>
<proteinExistence type="predicted"/>
<gene>
    <name evidence="2" type="ORF">KC19_9G188800</name>
</gene>
<keyword evidence="3" id="KW-1185">Reference proteome</keyword>
<feature type="compositionally biased region" description="Basic and acidic residues" evidence="1">
    <location>
        <begin position="56"/>
        <end position="66"/>
    </location>
</feature>
<accession>A0A8T0H1L4</accession>
<sequence length="201" mass="20820">MATADVNVNGHDYNENRGLDQPAASSAVPSDGMHTSQPERGLEPGNPNLVGATPPAEKKGIADKVKGLLGGVMKGHHDKTGSAVGSGVGDTPESSPYGTAAGNEYTGHSLDPTAAPAGNNFRQEGRKDENKKTRSGSPGPWPHPTNPRAPMGHTNAHGGATLSDEHGNLHPGPQADSVKKEGFLSKIMDKLHSPRSPNSQH</sequence>
<feature type="compositionally biased region" description="Basic and acidic residues" evidence="1">
    <location>
        <begin position="177"/>
        <end position="192"/>
    </location>
</feature>
<feature type="compositionally biased region" description="Basic and acidic residues" evidence="1">
    <location>
        <begin position="123"/>
        <end position="132"/>
    </location>
</feature>
<dbReference type="OrthoDB" id="1939607at2759"/>
<feature type="region of interest" description="Disordered" evidence="1">
    <location>
        <begin position="1"/>
        <end position="201"/>
    </location>
</feature>
<dbReference type="EMBL" id="CM026430">
    <property type="protein sequence ID" value="KAG0563002.1"/>
    <property type="molecule type" value="Genomic_DNA"/>
</dbReference>
<evidence type="ECO:0000256" key="1">
    <source>
        <dbReference type="SAM" id="MobiDB-lite"/>
    </source>
</evidence>
<evidence type="ECO:0008006" key="4">
    <source>
        <dbReference type="Google" id="ProtNLM"/>
    </source>
</evidence>
<organism evidence="2 3">
    <name type="scientific">Ceratodon purpureus</name>
    <name type="common">Fire moss</name>
    <name type="synonym">Dicranum purpureum</name>
    <dbReference type="NCBI Taxonomy" id="3225"/>
    <lineage>
        <taxon>Eukaryota</taxon>
        <taxon>Viridiplantae</taxon>
        <taxon>Streptophyta</taxon>
        <taxon>Embryophyta</taxon>
        <taxon>Bryophyta</taxon>
        <taxon>Bryophytina</taxon>
        <taxon>Bryopsida</taxon>
        <taxon>Dicranidae</taxon>
        <taxon>Pseudoditrichales</taxon>
        <taxon>Ditrichaceae</taxon>
        <taxon>Ceratodon</taxon>
    </lineage>
</organism>
<evidence type="ECO:0000313" key="2">
    <source>
        <dbReference type="EMBL" id="KAG0563002.1"/>
    </source>
</evidence>
<protein>
    <recommendedName>
        <fullName evidence="4">Dehydrin</fullName>
    </recommendedName>
</protein>
<dbReference type="AlphaFoldDB" id="A0A8T0H1L4"/>
<feature type="compositionally biased region" description="Polar residues" evidence="1">
    <location>
        <begin position="23"/>
        <end position="38"/>
    </location>
</feature>
<reference evidence="2" key="1">
    <citation type="submission" date="2020-06" db="EMBL/GenBank/DDBJ databases">
        <title>WGS assembly of Ceratodon purpureus strain R40.</title>
        <authorList>
            <person name="Carey S.B."/>
            <person name="Jenkins J."/>
            <person name="Shu S."/>
            <person name="Lovell J.T."/>
            <person name="Sreedasyam A."/>
            <person name="Maumus F."/>
            <person name="Tiley G.P."/>
            <person name="Fernandez-Pozo N."/>
            <person name="Barry K."/>
            <person name="Chen C."/>
            <person name="Wang M."/>
            <person name="Lipzen A."/>
            <person name="Daum C."/>
            <person name="Saski C.A."/>
            <person name="Payton A.C."/>
            <person name="Mcbreen J.C."/>
            <person name="Conrad R.E."/>
            <person name="Kollar L.M."/>
            <person name="Olsson S."/>
            <person name="Huttunen S."/>
            <person name="Landis J.B."/>
            <person name="Wickett N.J."/>
            <person name="Johnson M.G."/>
            <person name="Rensing S.A."/>
            <person name="Grimwood J."/>
            <person name="Schmutz J."/>
            <person name="Mcdaniel S.F."/>
        </authorList>
    </citation>
    <scope>NUCLEOTIDE SEQUENCE</scope>
    <source>
        <strain evidence="2">R40</strain>
    </source>
</reference>
<evidence type="ECO:0000313" key="3">
    <source>
        <dbReference type="Proteomes" id="UP000822688"/>
    </source>
</evidence>
<comment type="caution">
    <text evidence="2">The sequence shown here is derived from an EMBL/GenBank/DDBJ whole genome shotgun (WGS) entry which is preliminary data.</text>
</comment>